<dbReference type="Gene3D" id="3.60.10.10">
    <property type="entry name" value="Endonuclease/exonuclease/phosphatase"/>
    <property type="match status" value="1"/>
</dbReference>
<dbReference type="NCBIfam" id="TIGR00195">
    <property type="entry name" value="exoDNase_III"/>
    <property type="match status" value="1"/>
</dbReference>
<dbReference type="PROSITE" id="PS00728">
    <property type="entry name" value="AP_NUCLEASE_F1_3"/>
    <property type="match status" value="1"/>
</dbReference>
<dbReference type="GO" id="GO:0004519">
    <property type="term" value="F:endonuclease activity"/>
    <property type="evidence" value="ECO:0007669"/>
    <property type="project" value="InterPro"/>
</dbReference>
<dbReference type="InterPro" id="IPR020848">
    <property type="entry name" value="AP_endonuclease_F1_CS"/>
</dbReference>
<evidence type="ECO:0000256" key="5">
    <source>
        <dbReference type="ARBA" id="ARBA00022842"/>
    </source>
</evidence>
<dbReference type="NCBIfam" id="TIGR00633">
    <property type="entry name" value="xth"/>
    <property type="match status" value="1"/>
</dbReference>
<comment type="cofactor">
    <cofactor evidence="7">
        <name>Mg(2+)</name>
        <dbReference type="ChEBI" id="CHEBI:18420"/>
    </cofactor>
    <cofactor evidence="7">
        <name>Mn(2+)</name>
        <dbReference type="ChEBI" id="CHEBI:29035"/>
    </cofactor>
    <text evidence="7">Probably binds two magnesium or manganese ions per subunit.</text>
</comment>
<feature type="binding site" evidence="7">
    <location>
        <position position="250"/>
    </location>
    <ligand>
        <name>Mg(2+)</name>
        <dbReference type="ChEBI" id="CHEBI:18420"/>
        <label>1</label>
    </ligand>
</feature>
<comment type="similarity">
    <text evidence="2">Belongs to the DNA repair enzymes AP/ExoA family.</text>
</comment>
<dbReference type="GO" id="GO:0008311">
    <property type="term" value="F:double-stranded DNA 3'-5' DNA exonuclease activity"/>
    <property type="evidence" value="ECO:0007669"/>
    <property type="project" value="InterPro"/>
</dbReference>
<feature type="binding site" evidence="7">
    <location>
        <position position="7"/>
    </location>
    <ligand>
        <name>Mg(2+)</name>
        <dbReference type="ChEBI" id="CHEBI:18420"/>
        <label>1</label>
    </ligand>
</feature>
<keyword evidence="4" id="KW-0378">Hydrolase</keyword>
<evidence type="ECO:0000256" key="2">
    <source>
        <dbReference type="ARBA" id="ARBA00007092"/>
    </source>
</evidence>
<dbReference type="PANTHER" id="PTHR43250:SF2">
    <property type="entry name" value="EXODEOXYRIBONUCLEASE III"/>
    <property type="match status" value="1"/>
</dbReference>
<feature type="binding site" evidence="7">
    <location>
        <position position="151"/>
    </location>
    <ligand>
        <name>Mg(2+)</name>
        <dbReference type="ChEBI" id="CHEBI:18420"/>
        <label>1</label>
    </ligand>
</feature>
<dbReference type="RefSeq" id="WP_108620350.1">
    <property type="nucleotide sequence ID" value="NZ_CP028901.1"/>
</dbReference>
<gene>
    <name evidence="10" type="primary">xth</name>
    <name evidence="10" type="ORF">DBV39_03345</name>
</gene>
<dbReference type="AlphaFoldDB" id="A0A2R4XGF6"/>
<dbReference type="Proteomes" id="UP000244571">
    <property type="component" value="Chromosome"/>
</dbReference>
<dbReference type="Pfam" id="PF03372">
    <property type="entry name" value="Exo_endo_phos"/>
    <property type="match status" value="1"/>
</dbReference>
<keyword evidence="11" id="KW-1185">Reference proteome</keyword>
<evidence type="ECO:0000259" key="9">
    <source>
        <dbReference type="Pfam" id="PF03372"/>
    </source>
</evidence>
<protein>
    <submittedName>
        <fullName evidence="10">Exodeoxyribonuclease III</fullName>
    </submittedName>
</protein>
<dbReference type="OrthoDB" id="9803914at2"/>
<evidence type="ECO:0000256" key="8">
    <source>
        <dbReference type="PIRSR" id="PIRSR604808-3"/>
    </source>
</evidence>
<evidence type="ECO:0000313" key="10">
    <source>
        <dbReference type="EMBL" id="AWB32910.1"/>
    </source>
</evidence>
<feature type="binding site" evidence="7">
    <location>
        <position position="34"/>
    </location>
    <ligand>
        <name>Mg(2+)</name>
        <dbReference type="ChEBI" id="CHEBI:18420"/>
        <label>1</label>
    </ligand>
</feature>
<reference evidence="10 11" key="1">
    <citation type="submission" date="2018-04" db="EMBL/GenBank/DDBJ databases">
        <title>Bordetella sp. HZ20 isolated from seawater.</title>
        <authorList>
            <person name="Sun C."/>
        </authorList>
    </citation>
    <scope>NUCLEOTIDE SEQUENCE [LARGE SCALE GENOMIC DNA]</scope>
    <source>
        <strain evidence="10 11">HZ20</strain>
    </source>
</reference>
<feature type="active site" description="Proton acceptor" evidence="6">
    <location>
        <position position="250"/>
    </location>
</feature>
<evidence type="ECO:0000256" key="1">
    <source>
        <dbReference type="ARBA" id="ARBA00001936"/>
    </source>
</evidence>
<proteinExistence type="inferred from homology"/>
<evidence type="ECO:0000256" key="3">
    <source>
        <dbReference type="ARBA" id="ARBA00022723"/>
    </source>
</evidence>
<feature type="active site" description="Proton donor/acceptor" evidence="6">
    <location>
        <position position="149"/>
    </location>
</feature>
<accession>A0A2R4XGF6</accession>
<dbReference type="CDD" id="cd09086">
    <property type="entry name" value="ExoIII-like_AP-endo"/>
    <property type="match status" value="1"/>
</dbReference>
<evidence type="ECO:0000313" key="11">
    <source>
        <dbReference type="Proteomes" id="UP000244571"/>
    </source>
</evidence>
<evidence type="ECO:0000256" key="7">
    <source>
        <dbReference type="PIRSR" id="PIRSR604808-2"/>
    </source>
</evidence>
<keyword evidence="3 7" id="KW-0479">Metal-binding</keyword>
<keyword evidence="5 7" id="KW-0460">Magnesium</keyword>
<sequence>MKIATWNVNSLKVRLPQVLDWLATQKVDFLCLQELKLDQDRFPLAQIEAAGYKAVWAGQKTYNGVAILSLGEGGDVVRNIPGFEDPQQRVITATYGVGSTAVRVINAYCPNGQSLESDKYQYKLAWYDAFADWLKTEMERHPNVVVLGDYNIAPTDDDVHNPERWKGQVLVSEPERAALTRLIDLGLTDSFRLFDQPPKSFSWWDYRLNGYKRNAGLRIDHILLSEPLAKACRSCVIDKVPRENPQPSDHAPVVAEIAIG</sequence>
<evidence type="ECO:0000256" key="6">
    <source>
        <dbReference type="PIRSR" id="PIRSR604808-1"/>
    </source>
</evidence>
<dbReference type="PROSITE" id="PS51435">
    <property type="entry name" value="AP_NUCLEASE_F1_4"/>
    <property type="match status" value="1"/>
</dbReference>
<dbReference type="EMBL" id="CP028901">
    <property type="protein sequence ID" value="AWB32910.1"/>
    <property type="molecule type" value="Genomic_DNA"/>
</dbReference>
<dbReference type="PANTHER" id="PTHR43250">
    <property type="entry name" value="EXODEOXYRIBONUCLEASE III"/>
    <property type="match status" value="1"/>
</dbReference>
<name>A0A2R4XGF6_9BURK</name>
<feature type="binding site" evidence="7">
    <location>
        <position position="249"/>
    </location>
    <ligand>
        <name>Mg(2+)</name>
        <dbReference type="ChEBI" id="CHEBI:18420"/>
        <label>1</label>
    </ligand>
</feature>
<dbReference type="InterPro" id="IPR004808">
    <property type="entry name" value="AP_endonuc_1"/>
</dbReference>
<dbReference type="GO" id="GO:0046872">
    <property type="term" value="F:metal ion binding"/>
    <property type="evidence" value="ECO:0007669"/>
    <property type="project" value="UniProtKB-KW"/>
</dbReference>
<feature type="active site" evidence="6">
    <location>
        <position position="108"/>
    </location>
</feature>
<feature type="site" description="Transition state stabilizer" evidence="8">
    <location>
        <position position="151"/>
    </location>
</feature>
<feature type="site" description="Important for catalytic activity" evidence="8">
    <location>
        <position position="220"/>
    </location>
</feature>
<evidence type="ECO:0000256" key="4">
    <source>
        <dbReference type="ARBA" id="ARBA00022801"/>
    </source>
</evidence>
<dbReference type="SUPFAM" id="SSF56219">
    <property type="entry name" value="DNase I-like"/>
    <property type="match status" value="1"/>
</dbReference>
<feature type="binding site" evidence="7">
    <location>
        <position position="149"/>
    </location>
    <ligand>
        <name>Mg(2+)</name>
        <dbReference type="ChEBI" id="CHEBI:18420"/>
        <label>1</label>
    </ligand>
</feature>
<feature type="site" description="Interaction with DNA substrate" evidence="8">
    <location>
        <position position="250"/>
    </location>
</feature>
<dbReference type="InterPro" id="IPR036691">
    <property type="entry name" value="Endo/exonu/phosph_ase_sf"/>
</dbReference>
<dbReference type="InterPro" id="IPR037493">
    <property type="entry name" value="ExoIII-like"/>
</dbReference>
<comment type="cofactor">
    <cofactor evidence="1">
        <name>Mn(2+)</name>
        <dbReference type="ChEBI" id="CHEBI:29035"/>
    </cofactor>
</comment>
<dbReference type="GO" id="GO:0006281">
    <property type="term" value="P:DNA repair"/>
    <property type="evidence" value="ECO:0007669"/>
    <property type="project" value="InterPro"/>
</dbReference>
<feature type="domain" description="Endonuclease/exonuclease/phosphatase" evidence="9">
    <location>
        <begin position="4"/>
        <end position="250"/>
    </location>
</feature>
<dbReference type="KEGG" id="boz:DBV39_03345"/>
<organism evidence="10 11">
    <name type="scientific">Orrella marina</name>
    <dbReference type="NCBI Taxonomy" id="2163011"/>
    <lineage>
        <taxon>Bacteria</taxon>
        <taxon>Pseudomonadati</taxon>
        <taxon>Pseudomonadota</taxon>
        <taxon>Betaproteobacteria</taxon>
        <taxon>Burkholderiales</taxon>
        <taxon>Alcaligenaceae</taxon>
        <taxon>Orrella</taxon>
    </lineage>
</organism>
<dbReference type="InterPro" id="IPR005135">
    <property type="entry name" value="Endo/exonuclease/phosphatase"/>
</dbReference>
<dbReference type="GO" id="GO:0003677">
    <property type="term" value="F:DNA binding"/>
    <property type="evidence" value="ECO:0007669"/>
    <property type="project" value="InterPro"/>
</dbReference>
<keyword evidence="7" id="KW-0464">Manganese</keyword>